<sequence>MYVINGKGNLIRLIAGIFILLSLLLGLYVSPYWLLFTAFVGVNLIISSLTGFCLLEKILVRFGVEKIYISESNDQTFS</sequence>
<name>A0A7I8DE64_9BACL</name>
<reference evidence="3 4" key="1">
    <citation type="submission" date="2020-08" db="EMBL/GenBank/DDBJ databases">
        <title>Complete Genome Sequence of Effusibacillus dendaii Strain skT53, Isolated from Farmland soil.</title>
        <authorList>
            <person name="Konishi T."/>
            <person name="Kawasaki H."/>
        </authorList>
    </citation>
    <scope>NUCLEOTIDE SEQUENCE [LARGE SCALE GENOMIC DNA]</scope>
    <source>
        <strain evidence="4">skT53</strain>
    </source>
</reference>
<dbReference type="Gene3D" id="6.10.140.1340">
    <property type="match status" value="1"/>
</dbReference>
<dbReference type="KEGG" id="eff:skT53_34730"/>
<protein>
    <recommendedName>
        <fullName evidence="2">Inner membrane protein YgaP-like transmembrane domain-containing protein</fullName>
    </recommendedName>
</protein>
<accession>A0A7I8DE64</accession>
<dbReference type="InterPro" id="IPR021309">
    <property type="entry name" value="YgaP-like_TM"/>
</dbReference>
<keyword evidence="1" id="KW-0472">Membrane</keyword>
<dbReference type="Pfam" id="PF11127">
    <property type="entry name" value="YgaP-like_TM"/>
    <property type="match status" value="1"/>
</dbReference>
<proteinExistence type="predicted"/>
<gene>
    <name evidence="3" type="ORF">skT53_34730</name>
</gene>
<dbReference type="RefSeq" id="WP_200759085.1">
    <property type="nucleotide sequence ID" value="NZ_AP023366.1"/>
</dbReference>
<dbReference type="AlphaFoldDB" id="A0A7I8DE64"/>
<evidence type="ECO:0000256" key="1">
    <source>
        <dbReference type="SAM" id="Phobius"/>
    </source>
</evidence>
<evidence type="ECO:0000313" key="4">
    <source>
        <dbReference type="Proteomes" id="UP000593802"/>
    </source>
</evidence>
<keyword evidence="1" id="KW-0812">Transmembrane</keyword>
<feature type="domain" description="Inner membrane protein YgaP-like transmembrane" evidence="2">
    <location>
        <begin position="9"/>
        <end position="59"/>
    </location>
</feature>
<dbReference type="Proteomes" id="UP000593802">
    <property type="component" value="Chromosome"/>
</dbReference>
<dbReference type="EMBL" id="AP023366">
    <property type="protein sequence ID" value="BCJ88488.1"/>
    <property type="molecule type" value="Genomic_DNA"/>
</dbReference>
<feature type="transmembrane region" description="Helical" evidence="1">
    <location>
        <begin position="9"/>
        <end position="28"/>
    </location>
</feature>
<organism evidence="3 4">
    <name type="scientific">Effusibacillus dendaii</name>
    <dbReference type="NCBI Taxonomy" id="2743772"/>
    <lineage>
        <taxon>Bacteria</taxon>
        <taxon>Bacillati</taxon>
        <taxon>Bacillota</taxon>
        <taxon>Bacilli</taxon>
        <taxon>Bacillales</taxon>
        <taxon>Alicyclobacillaceae</taxon>
        <taxon>Effusibacillus</taxon>
    </lineage>
</organism>
<keyword evidence="1" id="KW-1133">Transmembrane helix</keyword>
<evidence type="ECO:0000259" key="2">
    <source>
        <dbReference type="Pfam" id="PF11127"/>
    </source>
</evidence>
<keyword evidence="4" id="KW-1185">Reference proteome</keyword>
<feature type="transmembrane region" description="Helical" evidence="1">
    <location>
        <begin position="34"/>
        <end position="55"/>
    </location>
</feature>
<evidence type="ECO:0000313" key="3">
    <source>
        <dbReference type="EMBL" id="BCJ88488.1"/>
    </source>
</evidence>